<sequence length="97" mass="10330">MIKVFKLISGEELISKCEGMDNNDYMLDSPASIMMQRTEQGVGVGLAPYMPYSSGKIKLHAGSIAASADVDVKMENEYNRLFGSGIQIAPAGSIAGL</sequence>
<evidence type="ECO:0000313" key="1">
    <source>
        <dbReference type="EMBL" id="CAB5221370.1"/>
    </source>
</evidence>
<reference evidence="1" key="1">
    <citation type="submission" date="2020-05" db="EMBL/GenBank/DDBJ databases">
        <authorList>
            <person name="Chiriac C."/>
            <person name="Salcher M."/>
            <person name="Ghai R."/>
            <person name="Kavagutti S V."/>
        </authorList>
    </citation>
    <scope>NUCLEOTIDE SEQUENCE</scope>
</reference>
<dbReference type="Gene3D" id="2.30.30.100">
    <property type="match status" value="1"/>
</dbReference>
<name>A0A6J7WUB7_9CAUD</name>
<protein>
    <submittedName>
        <fullName evidence="1">Uncharacterized protein</fullName>
    </submittedName>
</protein>
<gene>
    <name evidence="1" type="ORF">UFOVP240_146</name>
</gene>
<organism evidence="1">
    <name type="scientific">uncultured Caudovirales phage</name>
    <dbReference type="NCBI Taxonomy" id="2100421"/>
    <lineage>
        <taxon>Viruses</taxon>
        <taxon>Duplodnaviria</taxon>
        <taxon>Heunggongvirae</taxon>
        <taxon>Uroviricota</taxon>
        <taxon>Caudoviricetes</taxon>
        <taxon>Peduoviridae</taxon>
        <taxon>Maltschvirus</taxon>
        <taxon>Maltschvirus maltsch</taxon>
    </lineage>
</organism>
<dbReference type="EMBL" id="LR798293">
    <property type="protein sequence ID" value="CAB5221370.1"/>
    <property type="molecule type" value="Genomic_DNA"/>
</dbReference>
<accession>A0A6J7WUB7</accession>
<proteinExistence type="predicted"/>